<evidence type="ECO:0000313" key="2">
    <source>
        <dbReference type="Proteomes" id="UP000070184"/>
    </source>
</evidence>
<dbReference type="PANTHER" id="PTHR37954:SF3">
    <property type="entry name" value="DUF169 DOMAIN-CONTAINING PROTEIN"/>
    <property type="match status" value="1"/>
</dbReference>
<dbReference type="PANTHER" id="PTHR37954">
    <property type="entry name" value="BLL4979 PROTEIN"/>
    <property type="match status" value="1"/>
</dbReference>
<reference evidence="1 2" key="1">
    <citation type="journal article" date="2016" name="Sci. Rep.">
        <title>Metabolic traits of an uncultured archaeal lineage -MSBL1- from brine pools of the Red Sea.</title>
        <authorList>
            <person name="Mwirichia R."/>
            <person name="Alam I."/>
            <person name="Rashid M."/>
            <person name="Vinu M."/>
            <person name="Ba-Alawi W."/>
            <person name="Anthony Kamau A."/>
            <person name="Kamanda Ngugi D."/>
            <person name="Goker M."/>
            <person name="Klenk H.P."/>
            <person name="Bajic V."/>
            <person name="Stingl U."/>
        </authorList>
    </citation>
    <scope>NUCLEOTIDE SEQUENCE [LARGE SCALE GENOMIC DNA]</scope>
    <source>
        <strain evidence="1">SCGC-AAA259B11</strain>
    </source>
</reference>
<dbReference type="Proteomes" id="UP000070184">
    <property type="component" value="Unassembled WGS sequence"/>
</dbReference>
<gene>
    <name evidence="1" type="ORF">AKJ61_00320</name>
</gene>
<proteinExistence type="predicted"/>
<organism evidence="1 2">
    <name type="scientific">candidate division MSBL1 archaeon SCGC-AAA259B11</name>
    <dbReference type="NCBI Taxonomy" id="1698260"/>
    <lineage>
        <taxon>Archaea</taxon>
        <taxon>Methanobacteriati</taxon>
        <taxon>Methanobacteriota</taxon>
        <taxon>candidate division MSBL1</taxon>
    </lineage>
</organism>
<dbReference type="Pfam" id="PF02596">
    <property type="entry name" value="DUF169"/>
    <property type="match status" value="1"/>
</dbReference>
<protein>
    <submittedName>
        <fullName evidence="1">Uncharacterized protein</fullName>
    </submittedName>
</protein>
<name>A0A133U8V1_9EURY</name>
<dbReference type="EMBL" id="LHXK01000002">
    <property type="protein sequence ID" value="KXA90618.1"/>
    <property type="molecule type" value="Genomic_DNA"/>
</dbReference>
<accession>A0A133U8V1</accession>
<dbReference type="AlphaFoldDB" id="A0A133U8V1"/>
<evidence type="ECO:0000313" key="1">
    <source>
        <dbReference type="EMBL" id="KXA90618.1"/>
    </source>
</evidence>
<keyword evidence="2" id="KW-1185">Reference proteome</keyword>
<sequence>MAITIHREEINEKSPEESTRFCRFSREAATLRKTYVIREENLSNFTARIILGFTEPKYAEVEPRIDPAETKAVTLSPLELEDGKPDVVLVISNPATLMKVLQVHNRASGERLESSCSSSGSAIAGEATALPYMEGKPNITLLCGGARSIGGFEEDELAIGFPYKTFTELADQLSEPDITDALCGCVMDDLPGHLVEAFEEMNFDKSTDHFHGYYKGRALRLYLNQDDDGSVTEMTIYLPIKYDDKKTAERAKESARPLITGKGFARTRENWLDLGFKEEFDNGLEKVARDKKQFDNSIKKIFDVFLHIAAKIESQNG</sequence>
<comment type="caution">
    <text evidence="1">The sequence shown here is derived from an EMBL/GenBank/DDBJ whole genome shotgun (WGS) entry which is preliminary data.</text>
</comment>
<dbReference type="InterPro" id="IPR003748">
    <property type="entry name" value="DUF169"/>
</dbReference>